<dbReference type="PANTHER" id="PTHR43808">
    <property type="entry name" value="ACETYLORNITHINE DEACETYLASE"/>
    <property type="match status" value="1"/>
</dbReference>
<feature type="compositionally biased region" description="Pro residues" evidence="3">
    <location>
        <begin position="115"/>
        <end position="130"/>
    </location>
</feature>
<dbReference type="Pfam" id="PF01546">
    <property type="entry name" value="Peptidase_M20"/>
    <property type="match status" value="1"/>
</dbReference>
<dbReference type="InterPro" id="IPR036264">
    <property type="entry name" value="Bact_exopeptidase_dim_dom"/>
</dbReference>
<gene>
    <name evidence="5" type="ORF">Ade02nite_32410</name>
</gene>
<dbReference type="RefSeq" id="WP_239168801.1">
    <property type="nucleotide sequence ID" value="NZ_BAAABO010000012.1"/>
</dbReference>
<dbReference type="SUPFAM" id="SSF53187">
    <property type="entry name" value="Zn-dependent exopeptidases"/>
    <property type="match status" value="2"/>
</dbReference>
<accession>A0ABQ3Y3S2</accession>
<reference evidence="5 6" key="1">
    <citation type="submission" date="2021-01" db="EMBL/GenBank/DDBJ databases">
        <title>Whole genome shotgun sequence of Actinoplanes deccanensis NBRC 13994.</title>
        <authorList>
            <person name="Komaki H."/>
            <person name="Tamura T."/>
        </authorList>
    </citation>
    <scope>NUCLEOTIDE SEQUENCE [LARGE SCALE GENOMIC DNA]</scope>
    <source>
        <strain evidence="5 6">NBRC 13994</strain>
    </source>
</reference>
<keyword evidence="1" id="KW-0479">Metal-binding</keyword>
<proteinExistence type="predicted"/>
<evidence type="ECO:0000313" key="6">
    <source>
        <dbReference type="Proteomes" id="UP000609879"/>
    </source>
</evidence>
<dbReference type="SUPFAM" id="SSF55031">
    <property type="entry name" value="Bacterial exopeptidase dimerisation domain"/>
    <property type="match status" value="1"/>
</dbReference>
<evidence type="ECO:0000256" key="3">
    <source>
        <dbReference type="SAM" id="MobiDB-lite"/>
    </source>
</evidence>
<dbReference type="Pfam" id="PF07687">
    <property type="entry name" value="M20_dimer"/>
    <property type="match status" value="1"/>
</dbReference>
<evidence type="ECO:0000256" key="1">
    <source>
        <dbReference type="ARBA" id="ARBA00022723"/>
    </source>
</evidence>
<keyword evidence="2" id="KW-0378">Hydrolase</keyword>
<sequence>MSPIEALHRYTLLESPTGDRKALDALAEVLIADAARAGFHTDREDGHLLWSLPGDPRSPLLFLSHYDTVWPLGTLRDMPWSIDGDTIKGPGVYDTKAGLAALLAAATAIGAAPSPSTPSSPGAPPSPGTPPSAGTPSSPGTPPSPDAAISPSVPPLPRGQIGDVRPEIRVLVVADEEIGSPSATGLVRAEAAKAAAVFGLEPPHPNGDLKTGRRGSTRARIEVTGIEAHAALDPDAGVNAIDELIDQLIAFRALVAGRPVLLNTGTVEGGGRTNVVAGHARADLGLRFLDPADEKAVLAGLDNLTPVRDRARIATSLLAHRPTWRPSEPGSALLARVIEVAASIGQPLNGSPADGAADTNTTGALGVPTVDGLAPRGGGAHARHEWVSASGITERIALLTALMTATNLGRAPGLRREP</sequence>
<dbReference type="InterPro" id="IPR002933">
    <property type="entry name" value="Peptidase_M20"/>
</dbReference>
<dbReference type="EMBL" id="BOMI01000063">
    <property type="protein sequence ID" value="GID74600.1"/>
    <property type="molecule type" value="Genomic_DNA"/>
</dbReference>
<dbReference type="Gene3D" id="3.40.630.10">
    <property type="entry name" value="Zn peptidases"/>
    <property type="match status" value="2"/>
</dbReference>
<feature type="domain" description="Peptidase M20 dimerisation" evidence="4">
    <location>
        <begin position="211"/>
        <end position="300"/>
    </location>
</feature>
<name>A0ABQ3Y3S2_9ACTN</name>
<evidence type="ECO:0000259" key="4">
    <source>
        <dbReference type="Pfam" id="PF07687"/>
    </source>
</evidence>
<organism evidence="5 6">
    <name type="scientific">Paractinoplanes deccanensis</name>
    <dbReference type="NCBI Taxonomy" id="113561"/>
    <lineage>
        <taxon>Bacteria</taxon>
        <taxon>Bacillati</taxon>
        <taxon>Actinomycetota</taxon>
        <taxon>Actinomycetes</taxon>
        <taxon>Micromonosporales</taxon>
        <taxon>Micromonosporaceae</taxon>
        <taxon>Paractinoplanes</taxon>
    </lineage>
</organism>
<protein>
    <submittedName>
        <fullName evidence="5">Peptidase M20</fullName>
    </submittedName>
</protein>
<dbReference type="InterPro" id="IPR011650">
    <property type="entry name" value="Peptidase_M20_dimer"/>
</dbReference>
<comment type="caution">
    <text evidence="5">The sequence shown here is derived from an EMBL/GenBank/DDBJ whole genome shotgun (WGS) entry which is preliminary data.</text>
</comment>
<feature type="region of interest" description="Disordered" evidence="3">
    <location>
        <begin position="111"/>
        <end position="161"/>
    </location>
</feature>
<dbReference type="Proteomes" id="UP000609879">
    <property type="component" value="Unassembled WGS sequence"/>
</dbReference>
<dbReference type="Gene3D" id="3.30.70.360">
    <property type="match status" value="1"/>
</dbReference>
<dbReference type="PIRSF" id="PIRSF037238">
    <property type="entry name" value="Carboxypeptidase_G2"/>
    <property type="match status" value="1"/>
</dbReference>
<dbReference type="InterPro" id="IPR050072">
    <property type="entry name" value="Peptidase_M20A"/>
</dbReference>
<evidence type="ECO:0000256" key="2">
    <source>
        <dbReference type="ARBA" id="ARBA00022801"/>
    </source>
</evidence>
<dbReference type="PANTHER" id="PTHR43808:SF9">
    <property type="entry name" value="BLL0789 PROTEIN"/>
    <property type="match status" value="1"/>
</dbReference>
<evidence type="ECO:0000313" key="5">
    <source>
        <dbReference type="EMBL" id="GID74600.1"/>
    </source>
</evidence>
<dbReference type="InterPro" id="IPR017150">
    <property type="entry name" value="Pept_M20_glutamate_carboxypep"/>
</dbReference>
<keyword evidence="6" id="KW-1185">Reference proteome</keyword>